<protein>
    <submittedName>
        <fullName evidence="2">GH13787</fullName>
    </submittedName>
</protein>
<proteinExistence type="predicted"/>
<dbReference type="HOGENOM" id="CLU_718182_0_0_1"/>
<dbReference type="AlphaFoldDB" id="B4JQZ4"/>
<organism evidence="3">
    <name type="scientific">Drosophila grimshawi</name>
    <name type="common">Hawaiian fruit fly</name>
    <name type="synonym">Idiomyia grimshawi</name>
    <dbReference type="NCBI Taxonomy" id="7222"/>
    <lineage>
        <taxon>Eukaryota</taxon>
        <taxon>Metazoa</taxon>
        <taxon>Ecdysozoa</taxon>
        <taxon>Arthropoda</taxon>
        <taxon>Hexapoda</taxon>
        <taxon>Insecta</taxon>
        <taxon>Pterygota</taxon>
        <taxon>Neoptera</taxon>
        <taxon>Endopterygota</taxon>
        <taxon>Diptera</taxon>
        <taxon>Brachycera</taxon>
        <taxon>Muscomorpha</taxon>
        <taxon>Ephydroidea</taxon>
        <taxon>Drosophilidae</taxon>
        <taxon>Drosophila</taxon>
        <taxon>Hawaiian Drosophila</taxon>
    </lineage>
</organism>
<accession>B4JQZ4</accession>
<dbReference type="STRING" id="7222.B4JQZ4"/>
<feature type="region of interest" description="Disordered" evidence="1">
    <location>
        <begin position="223"/>
        <end position="262"/>
    </location>
</feature>
<sequence length="385" mass="45896">MLHHANLRGSPQQFGQGRRIQVDNAAKLANYYEQLNERRDWLFSLGLIGRRAHDLAVQTLELPEFNLDHFQQRVNRLSLQLGSSRLAAVDAIIVDEIRELMKHQRTPSSPRVTNFNLSCRNTSDYDQRTVDFQTDDIYTDHRMYSAPVRALELRRQTYDAHRGSPQVYNIEDDPRNFDDAPRVEQKTQFVPYWNNNNYNNVDHCCEHNFEDAYNIEADSRNIENNFPKPQFKNDFRGRKRAAQPNYKPNNHSGPKRRKMNEPNQIFRIRDFEMPYIKNDTKPLPQPEHKSYAIKFFQHMKDTAKLEHIIRNVPNHLWTYKMRGMVYLWSRYSKIRTNSIDSNKFFATQMQWSSPTFHWLAKQAYEELKTISQIEWPEHNETYALL</sequence>
<keyword evidence="3" id="KW-1185">Reference proteome</keyword>
<evidence type="ECO:0000313" key="2">
    <source>
        <dbReference type="EMBL" id="EDV99324.1"/>
    </source>
</evidence>
<dbReference type="PhylomeDB" id="B4JQZ4"/>
<reference evidence="2 3" key="1">
    <citation type="journal article" date="2007" name="Nature">
        <title>Evolution of genes and genomes on the Drosophila phylogeny.</title>
        <authorList>
            <consortium name="Drosophila 12 Genomes Consortium"/>
            <person name="Clark A.G."/>
            <person name="Eisen M.B."/>
            <person name="Smith D.R."/>
            <person name="Bergman C.M."/>
            <person name="Oliver B."/>
            <person name="Markow T.A."/>
            <person name="Kaufman T.C."/>
            <person name="Kellis M."/>
            <person name="Gelbart W."/>
            <person name="Iyer V.N."/>
            <person name="Pollard D.A."/>
            <person name="Sackton T.B."/>
            <person name="Larracuente A.M."/>
            <person name="Singh N.D."/>
            <person name="Abad J.P."/>
            <person name="Abt D.N."/>
            <person name="Adryan B."/>
            <person name="Aguade M."/>
            <person name="Akashi H."/>
            <person name="Anderson W.W."/>
            <person name="Aquadro C.F."/>
            <person name="Ardell D.H."/>
            <person name="Arguello R."/>
            <person name="Artieri C.G."/>
            <person name="Barbash D.A."/>
            <person name="Barker D."/>
            <person name="Barsanti P."/>
            <person name="Batterham P."/>
            <person name="Batzoglou S."/>
            <person name="Begun D."/>
            <person name="Bhutkar A."/>
            <person name="Blanco E."/>
            <person name="Bosak S.A."/>
            <person name="Bradley R.K."/>
            <person name="Brand A.D."/>
            <person name="Brent M.R."/>
            <person name="Brooks A.N."/>
            <person name="Brown R.H."/>
            <person name="Butlin R.K."/>
            <person name="Caggese C."/>
            <person name="Calvi B.R."/>
            <person name="Bernardo de Carvalho A."/>
            <person name="Caspi A."/>
            <person name="Castrezana S."/>
            <person name="Celniker S.E."/>
            <person name="Chang J.L."/>
            <person name="Chapple C."/>
            <person name="Chatterji S."/>
            <person name="Chinwalla A."/>
            <person name="Civetta A."/>
            <person name="Clifton S.W."/>
            <person name="Comeron J.M."/>
            <person name="Costello J.C."/>
            <person name="Coyne J.A."/>
            <person name="Daub J."/>
            <person name="David R.G."/>
            <person name="Delcher A.L."/>
            <person name="Delehaunty K."/>
            <person name="Do C.B."/>
            <person name="Ebling H."/>
            <person name="Edwards K."/>
            <person name="Eickbush T."/>
            <person name="Evans J.D."/>
            <person name="Filipski A."/>
            <person name="Findeiss S."/>
            <person name="Freyhult E."/>
            <person name="Fulton L."/>
            <person name="Fulton R."/>
            <person name="Garcia A.C."/>
            <person name="Gardiner A."/>
            <person name="Garfield D.A."/>
            <person name="Garvin B.E."/>
            <person name="Gibson G."/>
            <person name="Gilbert D."/>
            <person name="Gnerre S."/>
            <person name="Godfrey J."/>
            <person name="Good R."/>
            <person name="Gotea V."/>
            <person name="Gravely B."/>
            <person name="Greenberg A.J."/>
            <person name="Griffiths-Jones S."/>
            <person name="Gross S."/>
            <person name="Guigo R."/>
            <person name="Gustafson E.A."/>
            <person name="Haerty W."/>
            <person name="Hahn M.W."/>
            <person name="Halligan D.L."/>
            <person name="Halpern A.L."/>
            <person name="Halter G.M."/>
            <person name="Han M.V."/>
            <person name="Heger A."/>
            <person name="Hillier L."/>
            <person name="Hinrichs A.S."/>
            <person name="Holmes I."/>
            <person name="Hoskins R.A."/>
            <person name="Hubisz M.J."/>
            <person name="Hultmark D."/>
            <person name="Huntley M.A."/>
            <person name="Jaffe D.B."/>
            <person name="Jagadeeshan S."/>
            <person name="Jeck W.R."/>
            <person name="Johnson J."/>
            <person name="Jones C.D."/>
            <person name="Jordan W.C."/>
            <person name="Karpen G.H."/>
            <person name="Kataoka E."/>
            <person name="Keightley P.D."/>
            <person name="Kheradpour P."/>
            <person name="Kirkness E.F."/>
            <person name="Koerich L.B."/>
            <person name="Kristiansen K."/>
            <person name="Kudrna D."/>
            <person name="Kulathinal R.J."/>
            <person name="Kumar S."/>
            <person name="Kwok R."/>
            <person name="Lander E."/>
            <person name="Langley C.H."/>
            <person name="Lapoint R."/>
            <person name="Lazzaro B.P."/>
            <person name="Lee S.J."/>
            <person name="Levesque L."/>
            <person name="Li R."/>
            <person name="Lin C.F."/>
            <person name="Lin M.F."/>
            <person name="Lindblad-Toh K."/>
            <person name="Llopart A."/>
            <person name="Long M."/>
            <person name="Low L."/>
            <person name="Lozovsky E."/>
            <person name="Lu J."/>
            <person name="Luo M."/>
            <person name="Machado C.A."/>
            <person name="Makalowski W."/>
            <person name="Marzo M."/>
            <person name="Matsuda M."/>
            <person name="Matzkin L."/>
            <person name="McAllister B."/>
            <person name="McBride C.S."/>
            <person name="McKernan B."/>
            <person name="McKernan K."/>
            <person name="Mendez-Lago M."/>
            <person name="Minx P."/>
            <person name="Mollenhauer M.U."/>
            <person name="Montooth K."/>
            <person name="Mount S.M."/>
            <person name="Mu X."/>
            <person name="Myers E."/>
            <person name="Negre B."/>
            <person name="Newfeld S."/>
            <person name="Nielsen R."/>
            <person name="Noor M.A."/>
            <person name="O'Grady P."/>
            <person name="Pachter L."/>
            <person name="Papaceit M."/>
            <person name="Parisi M.J."/>
            <person name="Parisi M."/>
            <person name="Parts L."/>
            <person name="Pedersen J.S."/>
            <person name="Pesole G."/>
            <person name="Phillippy A.M."/>
            <person name="Ponting C.P."/>
            <person name="Pop M."/>
            <person name="Porcelli D."/>
            <person name="Powell J.R."/>
            <person name="Prohaska S."/>
            <person name="Pruitt K."/>
            <person name="Puig M."/>
            <person name="Quesneville H."/>
            <person name="Ram K.R."/>
            <person name="Rand D."/>
            <person name="Rasmussen M.D."/>
            <person name="Reed L.K."/>
            <person name="Reenan R."/>
            <person name="Reily A."/>
            <person name="Remington K.A."/>
            <person name="Rieger T.T."/>
            <person name="Ritchie M.G."/>
            <person name="Robin C."/>
            <person name="Rogers Y.H."/>
            <person name="Rohde C."/>
            <person name="Rozas J."/>
            <person name="Rubenfield M.J."/>
            <person name="Ruiz A."/>
            <person name="Russo S."/>
            <person name="Salzberg S.L."/>
            <person name="Sanchez-Gracia A."/>
            <person name="Saranga D.J."/>
            <person name="Sato H."/>
            <person name="Schaeffer S.W."/>
            <person name="Schatz M.C."/>
            <person name="Schlenke T."/>
            <person name="Schwartz R."/>
            <person name="Segarra C."/>
            <person name="Singh R.S."/>
            <person name="Sirot L."/>
            <person name="Sirota M."/>
            <person name="Sisneros N.B."/>
            <person name="Smith C.D."/>
            <person name="Smith T.F."/>
            <person name="Spieth J."/>
            <person name="Stage D.E."/>
            <person name="Stark A."/>
            <person name="Stephan W."/>
            <person name="Strausberg R.L."/>
            <person name="Strempel S."/>
            <person name="Sturgill D."/>
            <person name="Sutton G."/>
            <person name="Sutton G.G."/>
            <person name="Tao W."/>
            <person name="Teichmann S."/>
            <person name="Tobari Y.N."/>
            <person name="Tomimura Y."/>
            <person name="Tsolas J.M."/>
            <person name="Valente V.L."/>
            <person name="Venter E."/>
            <person name="Venter J.C."/>
            <person name="Vicario S."/>
            <person name="Vieira F.G."/>
            <person name="Vilella A.J."/>
            <person name="Villasante A."/>
            <person name="Walenz B."/>
            <person name="Wang J."/>
            <person name="Wasserman M."/>
            <person name="Watts T."/>
            <person name="Wilson D."/>
            <person name="Wilson R.K."/>
            <person name="Wing R.A."/>
            <person name="Wolfner M.F."/>
            <person name="Wong A."/>
            <person name="Wong G.K."/>
            <person name="Wu C.I."/>
            <person name="Wu G."/>
            <person name="Yamamoto D."/>
            <person name="Yang H.P."/>
            <person name="Yang S.P."/>
            <person name="Yorke J.A."/>
            <person name="Yoshida K."/>
            <person name="Zdobnov E."/>
            <person name="Zhang P."/>
            <person name="Zhang Y."/>
            <person name="Zimin A.V."/>
            <person name="Baldwin J."/>
            <person name="Abdouelleil A."/>
            <person name="Abdulkadir J."/>
            <person name="Abebe A."/>
            <person name="Abera B."/>
            <person name="Abreu J."/>
            <person name="Acer S.C."/>
            <person name="Aftuck L."/>
            <person name="Alexander A."/>
            <person name="An P."/>
            <person name="Anderson E."/>
            <person name="Anderson S."/>
            <person name="Arachi H."/>
            <person name="Azer M."/>
            <person name="Bachantsang P."/>
            <person name="Barry A."/>
            <person name="Bayul T."/>
            <person name="Berlin A."/>
            <person name="Bessette D."/>
            <person name="Bloom T."/>
            <person name="Blye J."/>
            <person name="Boguslavskiy L."/>
            <person name="Bonnet C."/>
            <person name="Boukhgalter B."/>
            <person name="Bourzgui I."/>
            <person name="Brown A."/>
            <person name="Cahill P."/>
            <person name="Channer S."/>
            <person name="Cheshatsang Y."/>
            <person name="Chuda L."/>
            <person name="Citroen M."/>
            <person name="Collymore A."/>
            <person name="Cooke P."/>
            <person name="Costello M."/>
            <person name="D'Aco K."/>
            <person name="Daza R."/>
            <person name="De Haan G."/>
            <person name="DeGray S."/>
            <person name="DeMaso C."/>
            <person name="Dhargay N."/>
            <person name="Dooley K."/>
            <person name="Dooley E."/>
            <person name="Doricent M."/>
            <person name="Dorje P."/>
            <person name="Dorjee K."/>
            <person name="Dupes A."/>
            <person name="Elong R."/>
            <person name="Falk J."/>
            <person name="Farina A."/>
            <person name="Faro S."/>
            <person name="Ferguson D."/>
            <person name="Fisher S."/>
            <person name="Foley C.D."/>
            <person name="Franke A."/>
            <person name="Friedrich D."/>
            <person name="Gadbois L."/>
            <person name="Gearin G."/>
            <person name="Gearin C.R."/>
            <person name="Giannoukos G."/>
            <person name="Goode T."/>
            <person name="Graham J."/>
            <person name="Grandbois E."/>
            <person name="Grewal S."/>
            <person name="Gyaltsen K."/>
            <person name="Hafez N."/>
            <person name="Hagos B."/>
            <person name="Hall J."/>
            <person name="Henson C."/>
            <person name="Hollinger A."/>
            <person name="Honan T."/>
            <person name="Huard M.D."/>
            <person name="Hughes L."/>
            <person name="Hurhula B."/>
            <person name="Husby M.E."/>
            <person name="Kamat A."/>
            <person name="Kanga B."/>
            <person name="Kashin S."/>
            <person name="Khazanovich D."/>
            <person name="Kisner P."/>
            <person name="Lance K."/>
            <person name="Lara M."/>
            <person name="Lee W."/>
            <person name="Lennon N."/>
            <person name="Letendre F."/>
            <person name="LeVine R."/>
            <person name="Lipovsky A."/>
            <person name="Liu X."/>
            <person name="Liu J."/>
            <person name="Liu S."/>
            <person name="Lokyitsang T."/>
            <person name="Lokyitsang Y."/>
            <person name="Lubonja R."/>
            <person name="Lui A."/>
            <person name="MacDonald P."/>
            <person name="Magnisalis V."/>
            <person name="Maru K."/>
            <person name="Matthews C."/>
            <person name="McCusker W."/>
            <person name="McDonough S."/>
            <person name="Mehta T."/>
            <person name="Meldrim J."/>
            <person name="Meneus L."/>
            <person name="Mihai O."/>
            <person name="Mihalev A."/>
            <person name="Mihova T."/>
            <person name="Mittelman R."/>
            <person name="Mlenga V."/>
            <person name="Montmayeur A."/>
            <person name="Mulrain L."/>
            <person name="Navidi A."/>
            <person name="Naylor J."/>
            <person name="Negash T."/>
            <person name="Nguyen T."/>
            <person name="Nguyen N."/>
            <person name="Nicol R."/>
            <person name="Norbu C."/>
            <person name="Norbu N."/>
            <person name="Novod N."/>
            <person name="O'Neill B."/>
            <person name="Osman S."/>
            <person name="Markiewicz E."/>
            <person name="Oyono O.L."/>
            <person name="Patti C."/>
            <person name="Phunkhang P."/>
            <person name="Pierre F."/>
            <person name="Priest M."/>
            <person name="Raghuraman S."/>
            <person name="Rege F."/>
            <person name="Reyes R."/>
            <person name="Rise C."/>
            <person name="Rogov P."/>
            <person name="Ross K."/>
            <person name="Ryan E."/>
            <person name="Settipalli S."/>
            <person name="Shea T."/>
            <person name="Sherpa N."/>
            <person name="Shi L."/>
            <person name="Shih D."/>
            <person name="Sparrow T."/>
            <person name="Spaulding J."/>
            <person name="Stalker J."/>
            <person name="Stange-Thomann N."/>
            <person name="Stavropoulos S."/>
            <person name="Stone C."/>
            <person name="Strader C."/>
            <person name="Tesfaye S."/>
            <person name="Thomson T."/>
            <person name="Thoulutsang Y."/>
            <person name="Thoulutsang D."/>
            <person name="Topham K."/>
            <person name="Topping I."/>
            <person name="Tsamla T."/>
            <person name="Vassiliev H."/>
            <person name="Vo A."/>
            <person name="Wangchuk T."/>
            <person name="Wangdi T."/>
            <person name="Weiand M."/>
            <person name="Wilkinson J."/>
            <person name="Wilson A."/>
            <person name="Yadav S."/>
            <person name="Young G."/>
            <person name="Yu Q."/>
            <person name="Zembek L."/>
            <person name="Zhong D."/>
            <person name="Zimmer A."/>
            <person name="Zwirko Z."/>
            <person name="Jaffe D.B."/>
            <person name="Alvarez P."/>
            <person name="Brockman W."/>
            <person name="Butler J."/>
            <person name="Chin C."/>
            <person name="Gnerre S."/>
            <person name="Grabherr M."/>
            <person name="Kleber M."/>
            <person name="Mauceli E."/>
            <person name="MacCallum I."/>
        </authorList>
    </citation>
    <scope>NUCLEOTIDE SEQUENCE [LARGE SCALE GENOMIC DNA]</scope>
    <source>
        <strain evidence="3">Tucson 15287-2541.00</strain>
    </source>
</reference>
<evidence type="ECO:0000313" key="3">
    <source>
        <dbReference type="Proteomes" id="UP000001070"/>
    </source>
</evidence>
<dbReference type="EMBL" id="CH916372">
    <property type="protein sequence ID" value="EDV99324.1"/>
    <property type="molecule type" value="Genomic_DNA"/>
</dbReference>
<evidence type="ECO:0000256" key="1">
    <source>
        <dbReference type="SAM" id="MobiDB-lite"/>
    </source>
</evidence>
<name>B4JQZ4_DROGR</name>
<dbReference type="OrthoDB" id="7854954at2759"/>
<dbReference type="OMA" id="VYLWSRY"/>
<dbReference type="Proteomes" id="UP000001070">
    <property type="component" value="Unassembled WGS sequence"/>
</dbReference>
<gene>
    <name evidence="2" type="primary">Dgri\GH13787</name>
    <name evidence="2" type="ORF">Dgri_GH13787</name>
</gene>
<dbReference type="InParanoid" id="B4JQZ4"/>
<dbReference type="eggNOG" id="ENOG502QSCZ">
    <property type="taxonomic scope" value="Eukaryota"/>
</dbReference>